<dbReference type="EMBL" id="CP036276">
    <property type="protein sequence ID" value="QDU46308.1"/>
    <property type="molecule type" value="Genomic_DNA"/>
</dbReference>
<sequence length="315" mass="35420" precursor="true">MNVIRGILAIGCVFACSITAAVAEDENNGKRYLIIHSDDAGMSHSVNRGTIEAMENGIVSSASIMVPCPWLPEFAAYARENPDKDYGIHLTVNSEFKNYRWRPVAERNKVPSLLDEDGYMHRGAAAVVANARADEVEIELRAQIERAKEMGIPLSHLDTHMGTLLMRADLFEIYVRLGVDYNLPVLFMANIPPERLKQYPGLKDNFDAKKQLLLSNGLPVLDFVTMYYQGGPHEVRKAHYMNVIRNLKPGLSEIIIHCGYDGPELEAITGSYKLRDDDRRIFQDPEVIAEVKKLGIEVITWKQAHEMVEKPQAAK</sequence>
<evidence type="ECO:0000256" key="4">
    <source>
        <dbReference type="ARBA" id="ARBA00022842"/>
    </source>
</evidence>
<evidence type="ECO:0000313" key="7">
    <source>
        <dbReference type="EMBL" id="QDU46308.1"/>
    </source>
</evidence>
<feature type="signal peptide" evidence="6">
    <location>
        <begin position="1"/>
        <end position="23"/>
    </location>
</feature>
<keyword evidence="2" id="KW-0479">Metal-binding</keyword>
<evidence type="ECO:0000256" key="6">
    <source>
        <dbReference type="SAM" id="SignalP"/>
    </source>
</evidence>
<feature type="chain" id="PRO_5021978132" description="ChbG/HpnK family deacetylase" evidence="6">
    <location>
        <begin position="24"/>
        <end position="315"/>
    </location>
</feature>
<dbReference type="Pfam" id="PF04794">
    <property type="entry name" value="YdjC"/>
    <property type="match status" value="1"/>
</dbReference>
<dbReference type="GO" id="GO:0019213">
    <property type="term" value="F:deacetylase activity"/>
    <property type="evidence" value="ECO:0007669"/>
    <property type="project" value="TreeGrafter"/>
</dbReference>
<dbReference type="RefSeq" id="WP_145378837.1">
    <property type="nucleotide sequence ID" value="NZ_CP036270.1"/>
</dbReference>
<dbReference type="InterPro" id="IPR006879">
    <property type="entry name" value="YdjC-like"/>
</dbReference>
<dbReference type="GO" id="GO:0046872">
    <property type="term" value="F:metal ion binding"/>
    <property type="evidence" value="ECO:0007669"/>
    <property type="project" value="UniProtKB-KW"/>
</dbReference>
<evidence type="ECO:0000313" key="8">
    <source>
        <dbReference type="Proteomes" id="UP000319383"/>
    </source>
</evidence>
<keyword evidence="4" id="KW-0460">Magnesium</keyword>
<evidence type="ECO:0008006" key="9">
    <source>
        <dbReference type="Google" id="ProtNLM"/>
    </source>
</evidence>
<protein>
    <recommendedName>
        <fullName evidence="9">ChbG/HpnK family deacetylase</fullName>
    </recommendedName>
</protein>
<dbReference type="AlphaFoldDB" id="A0A517ZUZ7"/>
<dbReference type="InterPro" id="IPR011330">
    <property type="entry name" value="Glyco_hydro/deAcase_b/a-brl"/>
</dbReference>
<dbReference type="CDD" id="cd10802">
    <property type="entry name" value="YdjC_TTHB029_like"/>
    <property type="match status" value="1"/>
</dbReference>
<evidence type="ECO:0000256" key="1">
    <source>
        <dbReference type="ARBA" id="ARBA00001946"/>
    </source>
</evidence>
<evidence type="ECO:0000256" key="2">
    <source>
        <dbReference type="ARBA" id="ARBA00022723"/>
    </source>
</evidence>
<dbReference type="KEGG" id="sdyn:Mal52_48260"/>
<dbReference type="Proteomes" id="UP000319383">
    <property type="component" value="Chromosome"/>
</dbReference>
<reference evidence="7 8" key="1">
    <citation type="submission" date="2019-02" db="EMBL/GenBank/DDBJ databases">
        <title>Deep-cultivation of Planctomycetes and their phenomic and genomic characterization uncovers novel biology.</title>
        <authorList>
            <person name="Wiegand S."/>
            <person name="Jogler M."/>
            <person name="Boedeker C."/>
            <person name="Pinto D."/>
            <person name="Vollmers J."/>
            <person name="Rivas-Marin E."/>
            <person name="Kohn T."/>
            <person name="Peeters S.H."/>
            <person name="Heuer A."/>
            <person name="Rast P."/>
            <person name="Oberbeckmann S."/>
            <person name="Bunk B."/>
            <person name="Jeske O."/>
            <person name="Meyerdierks A."/>
            <person name="Storesund J.E."/>
            <person name="Kallscheuer N."/>
            <person name="Luecker S."/>
            <person name="Lage O.M."/>
            <person name="Pohl T."/>
            <person name="Merkel B.J."/>
            <person name="Hornburger P."/>
            <person name="Mueller R.-W."/>
            <person name="Bruemmer F."/>
            <person name="Labrenz M."/>
            <person name="Spormann A.M."/>
            <person name="Op den Camp H."/>
            <person name="Overmann J."/>
            <person name="Amann R."/>
            <person name="Jetten M.S.M."/>
            <person name="Mascher T."/>
            <person name="Medema M.H."/>
            <person name="Devos D.P."/>
            <person name="Kaster A.-K."/>
            <person name="Ovreas L."/>
            <person name="Rohde M."/>
            <person name="Galperin M.Y."/>
            <person name="Jogler C."/>
        </authorList>
    </citation>
    <scope>NUCLEOTIDE SEQUENCE [LARGE SCALE GENOMIC DNA]</scope>
    <source>
        <strain evidence="7 8">Mal52</strain>
    </source>
</reference>
<keyword evidence="5" id="KW-0119">Carbohydrate metabolism</keyword>
<proteinExistence type="predicted"/>
<dbReference type="OrthoDB" id="9774177at2"/>
<organism evidence="7 8">
    <name type="scientific">Symmachiella dynata</name>
    <dbReference type="NCBI Taxonomy" id="2527995"/>
    <lineage>
        <taxon>Bacteria</taxon>
        <taxon>Pseudomonadati</taxon>
        <taxon>Planctomycetota</taxon>
        <taxon>Planctomycetia</taxon>
        <taxon>Planctomycetales</taxon>
        <taxon>Planctomycetaceae</taxon>
        <taxon>Symmachiella</taxon>
    </lineage>
</organism>
<dbReference type="GO" id="GO:0005975">
    <property type="term" value="P:carbohydrate metabolic process"/>
    <property type="evidence" value="ECO:0007669"/>
    <property type="project" value="InterPro"/>
</dbReference>
<dbReference type="GO" id="GO:0016787">
    <property type="term" value="F:hydrolase activity"/>
    <property type="evidence" value="ECO:0007669"/>
    <property type="project" value="UniProtKB-KW"/>
</dbReference>
<dbReference type="SUPFAM" id="SSF88713">
    <property type="entry name" value="Glycoside hydrolase/deacetylase"/>
    <property type="match status" value="1"/>
</dbReference>
<name>A0A517ZUZ7_9PLAN</name>
<accession>A0A517ZUZ7</accession>
<dbReference type="PANTHER" id="PTHR31609:SF1">
    <property type="entry name" value="CARBOHYDRATE DEACETYLASE"/>
    <property type="match status" value="1"/>
</dbReference>
<dbReference type="Gene3D" id="3.20.20.370">
    <property type="entry name" value="Glycoside hydrolase/deacetylase"/>
    <property type="match status" value="1"/>
</dbReference>
<evidence type="ECO:0000256" key="3">
    <source>
        <dbReference type="ARBA" id="ARBA00022801"/>
    </source>
</evidence>
<gene>
    <name evidence="7" type="ORF">Mal52_48260</name>
</gene>
<evidence type="ECO:0000256" key="5">
    <source>
        <dbReference type="ARBA" id="ARBA00023277"/>
    </source>
</evidence>
<comment type="cofactor">
    <cofactor evidence="1">
        <name>Mg(2+)</name>
        <dbReference type="ChEBI" id="CHEBI:18420"/>
    </cofactor>
</comment>
<keyword evidence="8" id="KW-1185">Reference proteome</keyword>
<dbReference type="PANTHER" id="PTHR31609">
    <property type="entry name" value="YDJC DEACETYLASE FAMILY MEMBER"/>
    <property type="match status" value="1"/>
</dbReference>
<keyword evidence="6" id="KW-0732">Signal</keyword>
<keyword evidence="3" id="KW-0378">Hydrolase</keyword>